<gene>
    <name evidence="1" type="ORF">G4Y79_05560</name>
</gene>
<dbReference type="RefSeq" id="WP_195171911.1">
    <property type="nucleotide sequence ID" value="NZ_CP062983.1"/>
</dbReference>
<reference evidence="1 2" key="1">
    <citation type="submission" date="2020-02" db="EMBL/GenBank/DDBJ databases">
        <authorList>
            <person name="Zheng R.K."/>
            <person name="Sun C.M."/>
        </authorList>
    </citation>
    <scope>NUCLEOTIDE SEQUENCE [LARGE SCALE GENOMIC DNA]</scope>
    <source>
        <strain evidence="2">rifampicinis</strain>
    </source>
</reference>
<dbReference type="KEGG" id="pmet:G4Y79_05560"/>
<accession>A0A7S8IFQ4</accession>
<dbReference type="EMBL" id="CP062983">
    <property type="protein sequence ID" value="QPC83847.1"/>
    <property type="molecule type" value="Genomic_DNA"/>
</dbReference>
<name>A0A7S8IFQ4_9CHLR</name>
<dbReference type="AlphaFoldDB" id="A0A7S8IFQ4"/>
<protein>
    <submittedName>
        <fullName evidence="1">Uncharacterized protein</fullName>
    </submittedName>
</protein>
<evidence type="ECO:0000313" key="1">
    <source>
        <dbReference type="EMBL" id="QPC83847.1"/>
    </source>
</evidence>
<evidence type="ECO:0000313" key="2">
    <source>
        <dbReference type="Proteomes" id="UP000594468"/>
    </source>
</evidence>
<dbReference type="Proteomes" id="UP000594468">
    <property type="component" value="Chromosome"/>
</dbReference>
<proteinExistence type="predicted"/>
<organism evidence="1 2">
    <name type="scientific">Phototrophicus methaneseepsis</name>
    <dbReference type="NCBI Taxonomy" id="2710758"/>
    <lineage>
        <taxon>Bacteria</taxon>
        <taxon>Bacillati</taxon>
        <taxon>Chloroflexota</taxon>
        <taxon>Candidatus Thermofontia</taxon>
        <taxon>Phototrophicales</taxon>
        <taxon>Phototrophicaceae</taxon>
        <taxon>Phototrophicus</taxon>
    </lineage>
</organism>
<keyword evidence="2" id="KW-1185">Reference proteome</keyword>
<sequence length="62" mass="7915">MSDVYEPPPMDYENLESPPDFYMDDPWECRWIMLMIRDRISMPFHHRIMIFFRFWMITHRMI</sequence>